<evidence type="ECO:0000256" key="4">
    <source>
        <dbReference type="ARBA" id="ARBA00022857"/>
    </source>
</evidence>
<dbReference type="PANTHER" id="PTHR24322">
    <property type="entry name" value="PKSB"/>
    <property type="match status" value="1"/>
</dbReference>
<keyword evidence="3" id="KW-0812">Transmembrane</keyword>
<dbReference type="SUPFAM" id="SSF51735">
    <property type="entry name" value="NAD(P)-binding Rossmann-fold domains"/>
    <property type="match status" value="1"/>
</dbReference>
<comment type="similarity">
    <text evidence="2 12">Belongs to the short-chain dehydrogenases/reductases (SDR) family.</text>
</comment>
<dbReference type="PRINTS" id="PR00080">
    <property type="entry name" value="SDRFAMILY"/>
</dbReference>
<reference evidence="13" key="2">
    <citation type="journal article" date="2023" name="IMA Fungus">
        <title>Comparative genomic study of the Penicillium genus elucidates a diverse pangenome and 15 lateral gene transfer events.</title>
        <authorList>
            <person name="Petersen C."/>
            <person name="Sorensen T."/>
            <person name="Nielsen M.R."/>
            <person name="Sondergaard T.E."/>
            <person name="Sorensen J.L."/>
            <person name="Fitzpatrick D.A."/>
            <person name="Frisvad J.C."/>
            <person name="Nielsen K.L."/>
        </authorList>
    </citation>
    <scope>NUCLEOTIDE SEQUENCE</scope>
    <source>
        <strain evidence="13">IBT 21917</strain>
    </source>
</reference>
<dbReference type="GO" id="GO:0016020">
    <property type="term" value="C:membrane"/>
    <property type="evidence" value="ECO:0007669"/>
    <property type="project" value="UniProtKB-SubCell"/>
</dbReference>
<protein>
    <recommendedName>
        <fullName evidence="10">Short-chain dehydrogenase/reductase 3</fullName>
    </recommendedName>
    <alternativeName>
        <fullName evidence="11">Retinal short-chain dehydrogenase/reductase 1</fullName>
    </alternativeName>
</protein>
<evidence type="ECO:0000313" key="14">
    <source>
        <dbReference type="Proteomes" id="UP001146351"/>
    </source>
</evidence>
<keyword evidence="5" id="KW-1133">Transmembrane helix</keyword>
<evidence type="ECO:0000256" key="10">
    <source>
        <dbReference type="ARBA" id="ARBA00068717"/>
    </source>
</evidence>
<dbReference type="Proteomes" id="UP001146351">
    <property type="component" value="Unassembled WGS sequence"/>
</dbReference>
<comment type="function">
    <text evidence="9">Catalyzes the reduction of all-trans-retinal to all-trans-retinol in the presence of NADPH.</text>
</comment>
<accession>A0A9W9LMK8</accession>
<evidence type="ECO:0000256" key="12">
    <source>
        <dbReference type="RuleBase" id="RU000363"/>
    </source>
</evidence>
<evidence type="ECO:0000256" key="5">
    <source>
        <dbReference type="ARBA" id="ARBA00022989"/>
    </source>
</evidence>
<dbReference type="PROSITE" id="PS00061">
    <property type="entry name" value="ADH_SHORT"/>
    <property type="match status" value="1"/>
</dbReference>
<comment type="caution">
    <text evidence="13">The sequence shown here is derived from an EMBL/GenBank/DDBJ whole genome shotgun (WGS) entry which is preliminary data.</text>
</comment>
<keyword evidence="4" id="KW-0521">NADP</keyword>
<evidence type="ECO:0000313" key="13">
    <source>
        <dbReference type="EMBL" id="KAJ5162526.1"/>
    </source>
</evidence>
<sequence>MGFPVRAFNSPIGAFKPRSLIETIQLQKRPDSRLEILDPRLSTMSAFDLVQQYAQSAVARLPDPAQDVLRNPLTQKALGVVLALGVLRSINKSLSQWSQNNWCRNERWNSARELILLTGGCSGIGKQVMEDLARTGVRVIILDINEPNFTLPANVFFYRTDITSSAKIAEVAKAIRSDHGDPTVLINNAGVGHDGTILEEPEAKIRQTFEVNTLSHWWMVREFLPAMVRANHGHVITVASMASFVALGEIADYCGSKASALAFHESLRQELKGWYHAPNVRTSIIHPFWVRTPMIKMLTDYESHFRQPIMTVQTVADAITKQVLTQNSGQIVVPGYQSNVGIVRALPTWIQEGVRTIASSSFQRLRQVQSQEQ</sequence>
<dbReference type="InterPro" id="IPR020904">
    <property type="entry name" value="Sc_DH/Rdtase_CS"/>
</dbReference>
<evidence type="ECO:0000256" key="7">
    <source>
        <dbReference type="ARBA" id="ARBA00023098"/>
    </source>
</evidence>
<evidence type="ECO:0000256" key="8">
    <source>
        <dbReference type="ARBA" id="ARBA00023136"/>
    </source>
</evidence>
<dbReference type="Gene3D" id="3.40.50.720">
    <property type="entry name" value="NAD(P)-binding Rossmann-like Domain"/>
    <property type="match status" value="1"/>
</dbReference>
<proteinExistence type="inferred from homology"/>
<organism evidence="13 14">
    <name type="scientific">Penicillium capsulatum</name>
    <dbReference type="NCBI Taxonomy" id="69766"/>
    <lineage>
        <taxon>Eukaryota</taxon>
        <taxon>Fungi</taxon>
        <taxon>Dikarya</taxon>
        <taxon>Ascomycota</taxon>
        <taxon>Pezizomycotina</taxon>
        <taxon>Eurotiomycetes</taxon>
        <taxon>Eurotiomycetidae</taxon>
        <taxon>Eurotiales</taxon>
        <taxon>Aspergillaceae</taxon>
        <taxon>Penicillium</taxon>
    </lineage>
</organism>
<dbReference type="AlphaFoldDB" id="A0A9W9LMK8"/>
<dbReference type="Pfam" id="PF00106">
    <property type="entry name" value="adh_short"/>
    <property type="match status" value="1"/>
</dbReference>
<evidence type="ECO:0000256" key="9">
    <source>
        <dbReference type="ARBA" id="ARBA00059620"/>
    </source>
</evidence>
<dbReference type="EMBL" id="JAPQKO010000005">
    <property type="protein sequence ID" value="KAJ5162526.1"/>
    <property type="molecule type" value="Genomic_DNA"/>
</dbReference>
<evidence type="ECO:0000256" key="11">
    <source>
        <dbReference type="ARBA" id="ARBA00082544"/>
    </source>
</evidence>
<keyword evidence="8" id="KW-0472">Membrane</keyword>
<reference evidence="13" key="1">
    <citation type="submission" date="2022-11" db="EMBL/GenBank/DDBJ databases">
        <authorList>
            <person name="Petersen C."/>
        </authorList>
    </citation>
    <scope>NUCLEOTIDE SEQUENCE</scope>
    <source>
        <strain evidence="13">IBT 21917</strain>
    </source>
</reference>
<keyword evidence="6" id="KW-0560">Oxidoreductase</keyword>
<dbReference type="OrthoDB" id="10253736at2759"/>
<dbReference type="InterPro" id="IPR002347">
    <property type="entry name" value="SDR_fam"/>
</dbReference>
<dbReference type="InterPro" id="IPR036291">
    <property type="entry name" value="NAD(P)-bd_dom_sf"/>
</dbReference>
<evidence type="ECO:0000256" key="3">
    <source>
        <dbReference type="ARBA" id="ARBA00022692"/>
    </source>
</evidence>
<evidence type="ECO:0000256" key="1">
    <source>
        <dbReference type="ARBA" id="ARBA00004141"/>
    </source>
</evidence>
<evidence type="ECO:0000256" key="6">
    <source>
        <dbReference type="ARBA" id="ARBA00023002"/>
    </source>
</evidence>
<dbReference type="GO" id="GO:0052650">
    <property type="term" value="F:all-trans-retinol dehydrogenase (NADP+) activity"/>
    <property type="evidence" value="ECO:0007669"/>
    <property type="project" value="UniProtKB-ARBA"/>
</dbReference>
<dbReference type="FunFam" id="3.40.50.720:FF:000131">
    <property type="entry name" value="Short-chain dehydrogenase/reductase 3"/>
    <property type="match status" value="1"/>
</dbReference>
<name>A0A9W9LMK8_9EURO</name>
<dbReference type="CDD" id="cd05339">
    <property type="entry name" value="17beta-HSDXI-like_SDR_c"/>
    <property type="match status" value="1"/>
</dbReference>
<dbReference type="PRINTS" id="PR00081">
    <property type="entry name" value="GDHRDH"/>
</dbReference>
<gene>
    <name evidence="13" type="ORF">N7492_007918</name>
</gene>
<comment type="subcellular location">
    <subcellularLocation>
        <location evidence="1">Membrane</location>
        <topology evidence="1">Multi-pass membrane protein</topology>
    </subcellularLocation>
</comment>
<dbReference type="PANTHER" id="PTHR24322:SF736">
    <property type="entry name" value="RETINOL DEHYDROGENASE 10"/>
    <property type="match status" value="1"/>
</dbReference>
<keyword evidence="14" id="KW-1185">Reference proteome</keyword>
<evidence type="ECO:0000256" key="2">
    <source>
        <dbReference type="ARBA" id="ARBA00006484"/>
    </source>
</evidence>
<keyword evidence="7" id="KW-0443">Lipid metabolism</keyword>